<keyword evidence="7" id="KW-1185">Reference proteome</keyword>
<comment type="cofactor">
    <cofactor evidence="1">
        <name>FAD</name>
        <dbReference type="ChEBI" id="CHEBI:57692"/>
    </cofactor>
</comment>
<accession>A2EJW9</accession>
<evidence type="ECO:0000256" key="3">
    <source>
        <dbReference type="ARBA" id="ARBA00022827"/>
    </source>
</evidence>
<protein>
    <recommendedName>
        <fullName evidence="5">Flavodoxin-like fold domain-containing protein</fullName>
    </recommendedName>
</protein>
<evidence type="ECO:0000256" key="4">
    <source>
        <dbReference type="ARBA" id="ARBA00037981"/>
    </source>
</evidence>
<dbReference type="VEuPathDB" id="TrichDB:TVAGG3_0325000"/>
<dbReference type="InterPro" id="IPR052397">
    <property type="entry name" value="NADPH-QR_MdaB"/>
</dbReference>
<dbReference type="InterPro" id="IPR003680">
    <property type="entry name" value="Flavodoxin_fold"/>
</dbReference>
<evidence type="ECO:0000256" key="2">
    <source>
        <dbReference type="ARBA" id="ARBA00022630"/>
    </source>
</evidence>
<keyword evidence="3" id="KW-0274">FAD</keyword>
<dbReference type="Pfam" id="PF02525">
    <property type="entry name" value="Flavodoxin_2"/>
    <property type="match status" value="1"/>
</dbReference>
<dbReference type="STRING" id="5722.A2EJW9"/>
<organism evidence="6 7">
    <name type="scientific">Trichomonas vaginalis (strain ATCC PRA-98 / G3)</name>
    <dbReference type="NCBI Taxonomy" id="412133"/>
    <lineage>
        <taxon>Eukaryota</taxon>
        <taxon>Metamonada</taxon>
        <taxon>Parabasalia</taxon>
        <taxon>Trichomonadida</taxon>
        <taxon>Trichomonadidae</taxon>
        <taxon>Trichomonas</taxon>
    </lineage>
</organism>
<keyword evidence="2" id="KW-0285">Flavoprotein</keyword>
<dbReference type="SMR" id="A2EJW9"/>
<name>A2EJW9_TRIV3</name>
<dbReference type="EMBL" id="DS113409">
    <property type="protein sequence ID" value="EAY07037.1"/>
    <property type="molecule type" value="Genomic_DNA"/>
</dbReference>
<reference evidence="6" key="1">
    <citation type="submission" date="2006-10" db="EMBL/GenBank/DDBJ databases">
        <authorList>
            <person name="Amadeo P."/>
            <person name="Zhao Q."/>
            <person name="Wortman J."/>
            <person name="Fraser-Liggett C."/>
            <person name="Carlton J."/>
        </authorList>
    </citation>
    <scope>NUCLEOTIDE SEQUENCE</scope>
    <source>
        <strain evidence="6">G3</strain>
    </source>
</reference>
<dbReference type="KEGG" id="tva:4764922"/>
<evidence type="ECO:0000259" key="5">
    <source>
        <dbReference type="Pfam" id="PF02525"/>
    </source>
</evidence>
<dbReference type="VEuPathDB" id="TrichDB:TVAG_311620"/>
<dbReference type="InParanoid" id="A2EJW9"/>
<evidence type="ECO:0000313" key="7">
    <source>
        <dbReference type="Proteomes" id="UP000001542"/>
    </source>
</evidence>
<dbReference type="PANTHER" id="PTHR46305:SF3">
    <property type="entry name" value="NADPH:QUINONE OXIDOREDUCTASE MDAB"/>
    <property type="match status" value="1"/>
</dbReference>
<comment type="similarity">
    <text evidence="4">Belongs to the oxidoreductase MdaB family.</text>
</comment>
<feature type="domain" description="Flavodoxin-like fold" evidence="5">
    <location>
        <begin position="5"/>
        <end position="125"/>
    </location>
</feature>
<dbReference type="RefSeq" id="XP_001319260.1">
    <property type="nucleotide sequence ID" value="XM_001319225.1"/>
</dbReference>
<dbReference type="AlphaFoldDB" id="A2EJW9"/>
<reference evidence="6" key="2">
    <citation type="journal article" date="2007" name="Science">
        <title>Draft genome sequence of the sexually transmitted pathogen Trichomonas vaginalis.</title>
        <authorList>
            <person name="Carlton J.M."/>
            <person name="Hirt R.P."/>
            <person name="Silva J.C."/>
            <person name="Delcher A.L."/>
            <person name="Schatz M."/>
            <person name="Zhao Q."/>
            <person name="Wortman J.R."/>
            <person name="Bidwell S.L."/>
            <person name="Alsmark U.C.M."/>
            <person name="Besteiro S."/>
            <person name="Sicheritz-Ponten T."/>
            <person name="Noel C.J."/>
            <person name="Dacks J.B."/>
            <person name="Foster P.G."/>
            <person name="Simillion C."/>
            <person name="Van de Peer Y."/>
            <person name="Miranda-Saavedra D."/>
            <person name="Barton G.J."/>
            <person name="Westrop G.D."/>
            <person name="Mueller S."/>
            <person name="Dessi D."/>
            <person name="Fiori P.L."/>
            <person name="Ren Q."/>
            <person name="Paulsen I."/>
            <person name="Zhang H."/>
            <person name="Bastida-Corcuera F.D."/>
            <person name="Simoes-Barbosa A."/>
            <person name="Brown M.T."/>
            <person name="Hayes R.D."/>
            <person name="Mukherjee M."/>
            <person name="Okumura C.Y."/>
            <person name="Schneider R."/>
            <person name="Smith A.J."/>
            <person name="Vanacova S."/>
            <person name="Villalvazo M."/>
            <person name="Haas B.J."/>
            <person name="Pertea M."/>
            <person name="Feldblyum T.V."/>
            <person name="Utterback T.R."/>
            <person name="Shu C.L."/>
            <person name="Osoegawa K."/>
            <person name="de Jong P.J."/>
            <person name="Hrdy I."/>
            <person name="Horvathova L."/>
            <person name="Zubacova Z."/>
            <person name="Dolezal P."/>
            <person name="Malik S.B."/>
            <person name="Logsdon J.M. Jr."/>
            <person name="Henze K."/>
            <person name="Gupta A."/>
            <person name="Wang C.C."/>
            <person name="Dunne R.L."/>
            <person name="Upcroft J.A."/>
            <person name="Upcroft P."/>
            <person name="White O."/>
            <person name="Salzberg S.L."/>
            <person name="Tang P."/>
            <person name="Chiu C.-H."/>
            <person name="Lee Y.-S."/>
            <person name="Embley T.M."/>
            <person name="Coombs G.H."/>
            <person name="Mottram J.C."/>
            <person name="Tachezy J."/>
            <person name="Fraser-Liggett C.M."/>
            <person name="Johnson P.J."/>
        </authorList>
    </citation>
    <scope>NUCLEOTIDE SEQUENCE [LARGE SCALE GENOMIC DNA]</scope>
    <source>
        <strain evidence="6">G3</strain>
    </source>
</reference>
<dbReference type="PANTHER" id="PTHR46305">
    <property type="match status" value="1"/>
</dbReference>
<dbReference type="SUPFAM" id="SSF52218">
    <property type="entry name" value="Flavoproteins"/>
    <property type="match status" value="1"/>
</dbReference>
<dbReference type="InterPro" id="IPR029039">
    <property type="entry name" value="Flavoprotein-like_sf"/>
</dbReference>
<sequence length="128" mass="14650">MPQGYKAEEEVEKFNWADVIFFQTPVWNMSLPWPAKQYFDAVLGLYNMQKDKKPGKHVIMSGTFGTPEAALNSFHADGAEQVWWTVTTCFKFAGIEKFPSVSFCNVMGGVDFNAFSQKLHEHLDKYLQ</sequence>
<proteinExistence type="inferred from homology"/>
<dbReference type="Proteomes" id="UP000001542">
    <property type="component" value="Unassembled WGS sequence"/>
</dbReference>
<gene>
    <name evidence="6" type="ORF">TVAG_311620</name>
</gene>
<evidence type="ECO:0000256" key="1">
    <source>
        <dbReference type="ARBA" id="ARBA00001974"/>
    </source>
</evidence>
<dbReference type="Gene3D" id="3.40.50.360">
    <property type="match status" value="1"/>
</dbReference>
<evidence type="ECO:0000313" key="6">
    <source>
        <dbReference type="EMBL" id="EAY07037.1"/>
    </source>
</evidence>